<evidence type="ECO:0000256" key="5">
    <source>
        <dbReference type="ARBA" id="ARBA00013244"/>
    </source>
</evidence>
<keyword evidence="10" id="KW-0256">Endoplasmic reticulum</keyword>
<name>A0AAV7XML3_9NEOP</name>
<dbReference type="PANTHER" id="PTHR12317:SF0">
    <property type="entry name" value="ACYLTRANSFERASE"/>
    <property type="match status" value="1"/>
</dbReference>
<dbReference type="GO" id="GO:0019432">
    <property type="term" value="P:triglyceride biosynthetic process"/>
    <property type="evidence" value="ECO:0007669"/>
    <property type="project" value="TreeGrafter"/>
</dbReference>
<proteinExistence type="inferred from homology"/>
<keyword evidence="9" id="KW-0319">Glycerol metabolism</keyword>
<dbReference type="GO" id="GO:0004144">
    <property type="term" value="F:diacylglycerol O-acyltransferase activity"/>
    <property type="evidence" value="ECO:0007669"/>
    <property type="project" value="UniProtKB-EC"/>
</dbReference>
<comment type="pathway">
    <text evidence="3">Lipid metabolism.</text>
</comment>
<dbReference type="GO" id="GO:0005789">
    <property type="term" value="C:endoplasmic reticulum membrane"/>
    <property type="evidence" value="ECO:0007669"/>
    <property type="project" value="UniProtKB-SubCell"/>
</dbReference>
<evidence type="ECO:0000256" key="1">
    <source>
        <dbReference type="ARBA" id="ARBA00004477"/>
    </source>
</evidence>
<evidence type="ECO:0000256" key="6">
    <source>
        <dbReference type="ARBA" id="ARBA00022516"/>
    </source>
</evidence>
<keyword evidence="16" id="KW-1185">Reference proteome</keyword>
<evidence type="ECO:0000313" key="16">
    <source>
        <dbReference type="Proteomes" id="UP001075354"/>
    </source>
</evidence>
<keyword evidence="14" id="KW-0012">Acyltransferase</keyword>
<evidence type="ECO:0000313" key="15">
    <source>
        <dbReference type="EMBL" id="KAJ1524658.1"/>
    </source>
</evidence>
<dbReference type="GO" id="GO:0006071">
    <property type="term" value="P:glycerol metabolic process"/>
    <property type="evidence" value="ECO:0007669"/>
    <property type="project" value="UniProtKB-KW"/>
</dbReference>
<dbReference type="EMBL" id="JAPTSV010000009">
    <property type="protein sequence ID" value="KAJ1524658.1"/>
    <property type="molecule type" value="Genomic_DNA"/>
</dbReference>
<evidence type="ECO:0000256" key="13">
    <source>
        <dbReference type="ARBA" id="ARBA00023136"/>
    </source>
</evidence>
<evidence type="ECO:0000256" key="4">
    <source>
        <dbReference type="ARBA" id="ARBA00005420"/>
    </source>
</evidence>
<accession>A0AAV7XML3</accession>
<evidence type="ECO:0000256" key="2">
    <source>
        <dbReference type="ARBA" id="ARBA00004771"/>
    </source>
</evidence>
<dbReference type="PANTHER" id="PTHR12317">
    <property type="entry name" value="DIACYLGLYCEROL O-ACYLTRANSFERASE"/>
    <property type="match status" value="1"/>
</dbReference>
<dbReference type="AlphaFoldDB" id="A0AAV7XML3"/>
<reference evidence="15" key="1">
    <citation type="submission" date="2022-12" db="EMBL/GenBank/DDBJ databases">
        <title>Chromosome-level genome assembly of the bean flower thrips Megalurothrips usitatus.</title>
        <authorList>
            <person name="Ma L."/>
            <person name="Liu Q."/>
            <person name="Li H."/>
            <person name="Cai W."/>
        </authorList>
    </citation>
    <scope>NUCLEOTIDE SEQUENCE</scope>
    <source>
        <strain evidence="15">Cailab_2022a</strain>
    </source>
</reference>
<keyword evidence="12" id="KW-0443">Lipid metabolism</keyword>
<evidence type="ECO:0000256" key="8">
    <source>
        <dbReference type="ARBA" id="ARBA00022692"/>
    </source>
</evidence>
<evidence type="ECO:0000256" key="9">
    <source>
        <dbReference type="ARBA" id="ARBA00022798"/>
    </source>
</evidence>
<sequence>MLGENLSYRQPLAHVSDFIYRMTGWRIPLFVGRGPGPFYHRWGFLPLRVPHAFVVGAPIEVRKTIDPTVEEIEALHSQYAEAVRKLYEECSPRYSSANLPLVIVT</sequence>
<comment type="caution">
    <text evidence="15">The sequence shown here is derived from an EMBL/GenBank/DDBJ whole genome shotgun (WGS) entry which is preliminary data.</text>
</comment>
<dbReference type="Pfam" id="PF03982">
    <property type="entry name" value="DAGAT"/>
    <property type="match status" value="1"/>
</dbReference>
<dbReference type="InterPro" id="IPR007130">
    <property type="entry name" value="DAGAT"/>
</dbReference>
<organism evidence="15 16">
    <name type="scientific">Megalurothrips usitatus</name>
    <name type="common">bean blossom thrips</name>
    <dbReference type="NCBI Taxonomy" id="439358"/>
    <lineage>
        <taxon>Eukaryota</taxon>
        <taxon>Metazoa</taxon>
        <taxon>Ecdysozoa</taxon>
        <taxon>Arthropoda</taxon>
        <taxon>Hexapoda</taxon>
        <taxon>Insecta</taxon>
        <taxon>Pterygota</taxon>
        <taxon>Neoptera</taxon>
        <taxon>Paraneoptera</taxon>
        <taxon>Thysanoptera</taxon>
        <taxon>Terebrantia</taxon>
        <taxon>Thripoidea</taxon>
        <taxon>Thripidae</taxon>
        <taxon>Megalurothrips</taxon>
    </lineage>
</organism>
<evidence type="ECO:0000256" key="11">
    <source>
        <dbReference type="ARBA" id="ARBA00022989"/>
    </source>
</evidence>
<evidence type="ECO:0000256" key="3">
    <source>
        <dbReference type="ARBA" id="ARBA00005189"/>
    </source>
</evidence>
<keyword evidence="6" id="KW-0444">Lipid biosynthesis</keyword>
<evidence type="ECO:0000256" key="14">
    <source>
        <dbReference type="ARBA" id="ARBA00023315"/>
    </source>
</evidence>
<evidence type="ECO:0000256" key="10">
    <source>
        <dbReference type="ARBA" id="ARBA00022824"/>
    </source>
</evidence>
<comment type="subcellular location">
    <subcellularLocation>
        <location evidence="1">Endoplasmic reticulum membrane</location>
        <topology evidence="1">Multi-pass membrane protein</topology>
    </subcellularLocation>
</comment>
<keyword evidence="11" id="KW-1133">Transmembrane helix</keyword>
<keyword evidence="8" id="KW-0812">Transmembrane</keyword>
<keyword evidence="13" id="KW-0472">Membrane</keyword>
<gene>
    <name evidence="15" type="ORF">ONE63_011141</name>
</gene>
<dbReference type="EC" id="2.3.1.20" evidence="5"/>
<dbReference type="Proteomes" id="UP001075354">
    <property type="component" value="Chromosome 9"/>
</dbReference>
<keyword evidence="7" id="KW-0808">Transferase</keyword>
<comment type="similarity">
    <text evidence="4">Belongs to the diacylglycerol acyltransferase family.</text>
</comment>
<comment type="pathway">
    <text evidence="2">Glycerolipid metabolism; triacylglycerol biosynthesis.</text>
</comment>
<protein>
    <recommendedName>
        <fullName evidence="5">diacylglycerol O-acyltransferase</fullName>
        <ecNumber evidence="5">2.3.1.20</ecNumber>
    </recommendedName>
</protein>
<evidence type="ECO:0000256" key="7">
    <source>
        <dbReference type="ARBA" id="ARBA00022679"/>
    </source>
</evidence>
<evidence type="ECO:0000256" key="12">
    <source>
        <dbReference type="ARBA" id="ARBA00023098"/>
    </source>
</evidence>